<dbReference type="InterPro" id="IPR023606">
    <property type="entry name" value="CoA-Trfase_III_dom_1_sf"/>
</dbReference>
<accession>Q0RMJ1</accession>
<dbReference type="HOGENOM" id="CLU_2179970_0_0_11"/>
<dbReference type="eggNOG" id="COG1804">
    <property type="taxonomic scope" value="Bacteria"/>
</dbReference>
<keyword evidence="1" id="KW-0413">Isomerase</keyword>
<dbReference type="InterPro" id="IPR050509">
    <property type="entry name" value="CoA-transferase_III"/>
</dbReference>
<keyword evidence="2" id="KW-1185">Reference proteome</keyword>
<dbReference type="Gene3D" id="3.40.50.10540">
    <property type="entry name" value="Crotonobetainyl-coa:carnitine coa-transferase, domain 1"/>
    <property type="match status" value="1"/>
</dbReference>
<organism evidence="1 2">
    <name type="scientific">Frankia alni (strain DSM 45986 / CECT 9034 / ACN14a)</name>
    <dbReference type="NCBI Taxonomy" id="326424"/>
    <lineage>
        <taxon>Bacteria</taxon>
        <taxon>Bacillati</taxon>
        <taxon>Actinomycetota</taxon>
        <taxon>Actinomycetes</taxon>
        <taxon>Frankiales</taxon>
        <taxon>Frankiaceae</taxon>
        <taxon>Frankia</taxon>
    </lineage>
</organism>
<evidence type="ECO:0000313" key="1">
    <source>
        <dbReference type="EMBL" id="CAJ61260.1"/>
    </source>
</evidence>
<dbReference type="Proteomes" id="UP000000657">
    <property type="component" value="Chromosome"/>
</dbReference>
<sequence>MTERLGVGPDNCLERNPRLIYARVTGWGQDGPLALWAGHDINFISLTGVLNAIGTEGARPTPPLNLVGDFGGGSLYLVMGVLAALYERERSGERQVLDAAVVDGTCSLA</sequence>
<protein>
    <submittedName>
        <fullName evidence="1">Alpha-methylacyl-CoA racemase (2-methylacyl-CoA racemase) (Partial)</fullName>
        <ecNumber evidence="1">5.1.99.4</ecNumber>
    </submittedName>
</protein>
<reference evidence="1 2" key="1">
    <citation type="journal article" date="2007" name="Genome Res.">
        <title>Genome characteristics of facultatively symbiotic Frankia sp. strains reflect host range and host plant biogeography.</title>
        <authorList>
            <person name="Normand P."/>
            <person name="Lapierre P."/>
            <person name="Tisa L.S."/>
            <person name="Gogarten J.P."/>
            <person name="Alloisio N."/>
            <person name="Bagnarol E."/>
            <person name="Bassi C.A."/>
            <person name="Berry A.M."/>
            <person name="Bickhart D.M."/>
            <person name="Choisne N."/>
            <person name="Couloux A."/>
            <person name="Cournoyer B."/>
            <person name="Cruveiller S."/>
            <person name="Daubin V."/>
            <person name="Demange N."/>
            <person name="Francino M.P."/>
            <person name="Goltsman E."/>
            <person name="Huang Y."/>
            <person name="Kopp O.R."/>
            <person name="Labarre L."/>
            <person name="Lapidus A."/>
            <person name="Lavire C."/>
            <person name="Marechal J."/>
            <person name="Martinez M."/>
            <person name="Mastronunzio J.E."/>
            <person name="Mullin B.C."/>
            <person name="Niemann J."/>
            <person name="Pujic P."/>
            <person name="Rawnsley T."/>
            <person name="Rouy Z."/>
            <person name="Schenowitz C."/>
            <person name="Sellstedt A."/>
            <person name="Tavares F."/>
            <person name="Tomkins J.P."/>
            <person name="Vallenet D."/>
            <person name="Valverde C."/>
            <person name="Wall L.G."/>
            <person name="Wang Y."/>
            <person name="Medigue C."/>
            <person name="Benson D.R."/>
        </authorList>
    </citation>
    <scope>NUCLEOTIDE SEQUENCE [LARGE SCALE GENOMIC DNA]</scope>
    <source>
        <strain evidence="2">DSM 45986 / CECT 9034 / ACN14a</strain>
    </source>
</reference>
<dbReference type="PANTHER" id="PTHR48228">
    <property type="entry name" value="SUCCINYL-COA--D-CITRAMALATE COA-TRANSFERASE"/>
    <property type="match status" value="1"/>
</dbReference>
<gene>
    <name evidence="1" type="primary">frc</name>
    <name evidence="1" type="ordered locus">FRAAL2613</name>
</gene>
<dbReference type="AlphaFoldDB" id="Q0RMJ1"/>
<proteinExistence type="predicted"/>
<dbReference type="Pfam" id="PF02515">
    <property type="entry name" value="CoA_transf_3"/>
    <property type="match status" value="1"/>
</dbReference>
<name>Q0RMJ1_FRAAA</name>
<dbReference type="InterPro" id="IPR003673">
    <property type="entry name" value="CoA-Trfase_fam_III"/>
</dbReference>
<dbReference type="KEGG" id="fal:FRAAL2613"/>
<dbReference type="SUPFAM" id="SSF89796">
    <property type="entry name" value="CoA-transferase family III (CaiB/BaiF)"/>
    <property type="match status" value="1"/>
</dbReference>
<dbReference type="GO" id="GO:0008111">
    <property type="term" value="F:alpha-methylacyl-CoA racemase activity"/>
    <property type="evidence" value="ECO:0007669"/>
    <property type="project" value="UniProtKB-EC"/>
</dbReference>
<evidence type="ECO:0000313" key="2">
    <source>
        <dbReference type="Proteomes" id="UP000000657"/>
    </source>
</evidence>
<dbReference type="EMBL" id="CT573213">
    <property type="protein sequence ID" value="CAJ61260.1"/>
    <property type="molecule type" value="Genomic_DNA"/>
</dbReference>
<dbReference type="PANTHER" id="PTHR48228:SF5">
    <property type="entry name" value="ALPHA-METHYLACYL-COA RACEMASE"/>
    <property type="match status" value="1"/>
</dbReference>
<dbReference type="EC" id="5.1.99.4" evidence="1"/>
<dbReference type="STRING" id="326424.FRAAL2613"/>